<feature type="region of interest" description="Disordered" evidence="1">
    <location>
        <begin position="196"/>
        <end position="226"/>
    </location>
</feature>
<feature type="compositionally biased region" description="Polar residues" evidence="1">
    <location>
        <begin position="54"/>
        <end position="68"/>
    </location>
</feature>
<dbReference type="AlphaFoldDB" id="A0AAD4Q735"/>
<evidence type="ECO:0000313" key="3">
    <source>
        <dbReference type="Proteomes" id="UP001201163"/>
    </source>
</evidence>
<evidence type="ECO:0000256" key="1">
    <source>
        <dbReference type="SAM" id="MobiDB-lite"/>
    </source>
</evidence>
<dbReference type="Proteomes" id="UP001201163">
    <property type="component" value="Unassembled WGS sequence"/>
</dbReference>
<sequence>MSHHLSPRPTRKIQPTAKLSTENAGSLELTSHRRAVASASSAAAPTQAPLLPVSESTPTGSDVGTSGPSPDPISARTTKHPRAVPPAVGDDQGDNGNTTDVPDDAPAAKKLKTTTSQAIGLQADISIISIDDVDDLEHERLNKTDPTADIKQFFSATPPVPGQEKGRMLCKLCAPWMLRSPTTEGAARAHDGLERLPEHAETPGGSIASRAGSPGARERIRERLGL</sequence>
<proteinExistence type="predicted"/>
<name>A0AAD4Q735_9AGAM</name>
<reference evidence="2" key="1">
    <citation type="submission" date="2022-01" db="EMBL/GenBank/DDBJ databases">
        <title>Comparative genomics reveals a dynamic genome evolution in the ectomycorrhizal milk-cap (Lactarius) mushrooms.</title>
        <authorList>
            <consortium name="DOE Joint Genome Institute"/>
            <person name="Lebreton A."/>
            <person name="Tang N."/>
            <person name="Kuo A."/>
            <person name="LaButti K."/>
            <person name="Drula E."/>
            <person name="Barry K."/>
            <person name="Clum A."/>
            <person name="Lipzen A."/>
            <person name="Mousain D."/>
            <person name="Ng V."/>
            <person name="Wang R."/>
            <person name="Wang X."/>
            <person name="Dai Y."/>
            <person name="Henrissat B."/>
            <person name="Grigoriev I.V."/>
            <person name="Guerin-Laguette A."/>
            <person name="Yu F."/>
            <person name="Martin F.M."/>
        </authorList>
    </citation>
    <scope>NUCLEOTIDE SEQUENCE</scope>
    <source>
        <strain evidence="2">QP</strain>
    </source>
</reference>
<gene>
    <name evidence="2" type="ORF">EDB92DRAFT_1958745</name>
</gene>
<feature type="compositionally biased region" description="Basic residues" evidence="1">
    <location>
        <begin position="1"/>
        <end position="11"/>
    </location>
</feature>
<evidence type="ECO:0000313" key="2">
    <source>
        <dbReference type="EMBL" id="KAH8977137.1"/>
    </source>
</evidence>
<dbReference type="EMBL" id="JAKELL010000359">
    <property type="protein sequence ID" value="KAH8977137.1"/>
    <property type="molecule type" value="Genomic_DNA"/>
</dbReference>
<accession>A0AAD4Q735</accession>
<comment type="caution">
    <text evidence="2">The sequence shown here is derived from an EMBL/GenBank/DDBJ whole genome shotgun (WGS) entry which is preliminary data.</text>
</comment>
<protein>
    <submittedName>
        <fullName evidence="2">Uncharacterized protein</fullName>
    </submittedName>
</protein>
<feature type="compositionally biased region" description="Basic and acidic residues" evidence="1">
    <location>
        <begin position="216"/>
        <end position="226"/>
    </location>
</feature>
<keyword evidence="3" id="KW-1185">Reference proteome</keyword>
<feature type="region of interest" description="Disordered" evidence="1">
    <location>
        <begin position="1"/>
        <end position="106"/>
    </location>
</feature>
<organism evidence="2 3">
    <name type="scientific">Lactarius akahatsu</name>
    <dbReference type="NCBI Taxonomy" id="416441"/>
    <lineage>
        <taxon>Eukaryota</taxon>
        <taxon>Fungi</taxon>
        <taxon>Dikarya</taxon>
        <taxon>Basidiomycota</taxon>
        <taxon>Agaricomycotina</taxon>
        <taxon>Agaricomycetes</taxon>
        <taxon>Russulales</taxon>
        <taxon>Russulaceae</taxon>
        <taxon>Lactarius</taxon>
    </lineage>
</organism>